<reference evidence="2" key="1">
    <citation type="submission" date="2021-05" db="EMBL/GenBank/DDBJ databases">
        <authorList>
            <person name="Alioto T."/>
            <person name="Alioto T."/>
            <person name="Gomez Garrido J."/>
        </authorList>
    </citation>
    <scope>NUCLEOTIDE SEQUENCE</scope>
</reference>
<accession>A0A8D8W170</accession>
<dbReference type="EMBL" id="HBUF01126221">
    <property type="protein sequence ID" value="CAG6643252.1"/>
    <property type="molecule type" value="Transcribed_RNA"/>
</dbReference>
<proteinExistence type="predicted"/>
<dbReference type="EMBL" id="HBUF01126220">
    <property type="protein sequence ID" value="CAG6643249.1"/>
    <property type="molecule type" value="Transcribed_RNA"/>
</dbReference>
<dbReference type="EMBL" id="HBUF01126222">
    <property type="protein sequence ID" value="CAG6643255.1"/>
    <property type="molecule type" value="Transcribed_RNA"/>
</dbReference>
<protein>
    <submittedName>
        <fullName evidence="2">Uncharacterized protein</fullName>
    </submittedName>
</protein>
<dbReference type="EMBL" id="HBUF01126223">
    <property type="protein sequence ID" value="CAG6643258.1"/>
    <property type="molecule type" value="Transcribed_RNA"/>
</dbReference>
<dbReference type="EMBL" id="HBUF01126219">
    <property type="protein sequence ID" value="CAG6643246.1"/>
    <property type="molecule type" value="Transcribed_RNA"/>
</dbReference>
<evidence type="ECO:0000313" key="2">
    <source>
        <dbReference type="EMBL" id="CAG6643258.1"/>
    </source>
</evidence>
<dbReference type="EMBL" id="HBUF01421234">
    <property type="protein sequence ID" value="CAG6740805.1"/>
    <property type="molecule type" value="Transcribed_RNA"/>
</dbReference>
<organism evidence="2">
    <name type="scientific">Cacopsylla melanoneura</name>
    <dbReference type="NCBI Taxonomy" id="428564"/>
    <lineage>
        <taxon>Eukaryota</taxon>
        <taxon>Metazoa</taxon>
        <taxon>Ecdysozoa</taxon>
        <taxon>Arthropoda</taxon>
        <taxon>Hexapoda</taxon>
        <taxon>Insecta</taxon>
        <taxon>Pterygota</taxon>
        <taxon>Neoptera</taxon>
        <taxon>Paraneoptera</taxon>
        <taxon>Hemiptera</taxon>
        <taxon>Sternorrhyncha</taxon>
        <taxon>Psylloidea</taxon>
        <taxon>Psyllidae</taxon>
        <taxon>Psyllinae</taxon>
        <taxon>Cacopsylla</taxon>
    </lineage>
</organism>
<dbReference type="AlphaFoldDB" id="A0A8D8W170"/>
<sequence length="101" mass="11405">MPGRILPVNVSRRTPLGKVFPLSVSRRSTSDRPGKAKSFLPRVSRRRLFDSVSRRTSEGASFRAPNVRRASDDGSLRPVNVSRRKLVEVGKYLLERDARKS</sequence>
<feature type="region of interest" description="Disordered" evidence="1">
    <location>
        <begin position="51"/>
        <end position="78"/>
    </location>
</feature>
<name>A0A8D8W170_9HEMI</name>
<evidence type="ECO:0000256" key="1">
    <source>
        <dbReference type="SAM" id="MobiDB-lite"/>
    </source>
</evidence>